<dbReference type="GeneID" id="93579446"/>
<dbReference type="InterPro" id="IPR036864">
    <property type="entry name" value="Zn2-C6_fun-type_DNA-bd_sf"/>
</dbReference>
<dbReference type="InterPro" id="IPR001138">
    <property type="entry name" value="Zn2Cys6_DnaBD"/>
</dbReference>
<protein>
    <recommendedName>
        <fullName evidence="7">Zn(2)-C6 fungal-type domain-containing protein</fullName>
    </recommendedName>
</protein>
<evidence type="ECO:0000313" key="8">
    <source>
        <dbReference type="EMBL" id="OJJ74854.1"/>
    </source>
</evidence>
<dbReference type="AlphaFoldDB" id="A0A1L9USZ7"/>
<dbReference type="InterPro" id="IPR021858">
    <property type="entry name" value="Fun_TF"/>
</dbReference>
<dbReference type="Gene3D" id="4.10.240.10">
    <property type="entry name" value="Zn(2)-C6 fungal-type DNA-binding domain"/>
    <property type="match status" value="1"/>
</dbReference>
<keyword evidence="2" id="KW-0805">Transcription regulation</keyword>
<dbReference type="VEuPathDB" id="FungiDB:ASPBRDRAFT_52845"/>
<sequence length="854" mass="93681">MPRPRRPGAPEPKRRSRKGCWPCKARKVKCGEEKPSCLNCRRQNEPCDYSIRLNWGGRTRRKSSVDSPSSQSSSPSGHYASFSFSPPNQYHPDAPSPAQPFTPFSIRDGTTAPDRAAGDLLWDVGLAGGMEIGTSTTSPKGLHDILHESPTAFGQSNNESTCTNGKTSVDMGAASQEHEATIPWPDLSPDLATPSSSETLLAFSPHVSQSLDTVSYPSPADTNSTIGSFAAFNFSAATISGPISFLRHTSDLHHSPPDSNHMPECRTEFSSYSSSTDAMSIYADYNSHGPSSAQIAASPGSAEASLLSSGLAHEAPALQAGPAVHTESFFSKIMNEPLHPDSQSDRLYSRTGCISHAADSAGQNLSEAEDVSMSQKRWQAYLTRVTDNYGLDCGRPDLDLNKNDDHSAIDINYALDLISSDNQSSSASTAKDLHTGNAKYNGFDCNKRVYYESPVPINIPRYLSPLPPSLVKTPINLMYFHHFLNHTGRMLVPHDCENNPFVSVLPTMAISDSNLLNLMLAYSASHRARYLGHPEPATRIAHWVSNVFPTLRLALEDPREKVTDSHLATAIMLLSLKIISPSTFEVPIPWQSHLKLARDLYLARQEQMSYPGNRVGAFLTRWLGYIDLMGALSCRKSGPPLSAYNSVMSVCSDAGAHDDYCVDCFSGFTPKTGLFLARLGRLTHECDNERFDENGVFVPDWEPSPDVVFEAESLIADLGVLETYAYADAAHFGLGKTDFLATDRAFRYAGLLHLHRRVLNASPFSEAVTGAERELFKAIDDIQQSASTEVGVLFPLFTAGCEARDSEQRAKIQKRFDFLEKTGMKQMQSARRLMQRCWSEDLPWIALAQGEFLG</sequence>
<dbReference type="GO" id="GO:0045944">
    <property type="term" value="P:positive regulation of transcription by RNA polymerase II"/>
    <property type="evidence" value="ECO:0007669"/>
    <property type="project" value="TreeGrafter"/>
</dbReference>
<evidence type="ECO:0000256" key="6">
    <source>
        <dbReference type="SAM" id="MobiDB-lite"/>
    </source>
</evidence>
<dbReference type="RefSeq" id="XP_067482102.1">
    <property type="nucleotide sequence ID" value="XM_067626958.1"/>
</dbReference>
<evidence type="ECO:0000256" key="2">
    <source>
        <dbReference type="ARBA" id="ARBA00023015"/>
    </source>
</evidence>
<evidence type="ECO:0000313" key="9">
    <source>
        <dbReference type="Proteomes" id="UP000184499"/>
    </source>
</evidence>
<feature type="region of interest" description="Disordered" evidence="6">
    <location>
        <begin position="58"/>
        <end position="112"/>
    </location>
</feature>
<dbReference type="EMBL" id="KV878681">
    <property type="protein sequence ID" value="OJJ74854.1"/>
    <property type="molecule type" value="Genomic_DNA"/>
</dbReference>
<dbReference type="CDD" id="cd00067">
    <property type="entry name" value="GAL4"/>
    <property type="match status" value="1"/>
</dbReference>
<dbReference type="GO" id="GO:0008270">
    <property type="term" value="F:zinc ion binding"/>
    <property type="evidence" value="ECO:0007669"/>
    <property type="project" value="InterPro"/>
</dbReference>
<dbReference type="Pfam" id="PF00172">
    <property type="entry name" value="Zn_clus"/>
    <property type="match status" value="1"/>
</dbReference>
<keyword evidence="9" id="KW-1185">Reference proteome</keyword>
<dbReference type="PANTHER" id="PTHR37534:SF43">
    <property type="entry name" value="FINGER DOMAIN PROTEIN, PUTATIVE (AFU_ORTHOLOGUE AFUA_1G01850)-RELATED"/>
    <property type="match status" value="1"/>
</dbReference>
<dbReference type="GO" id="GO:0000976">
    <property type="term" value="F:transcription cis-regulatory region binding"/>
    <property type="evidence" value="ECO:0007669"/>
    <property type="project" value="TreeGrafter"/>
</dbReference>
<evidence type="ECO:0000256" key="4">
    <source>
        <dbReference type="ARBA" id="ARBA00023163"/>
    </source>
</evidence>
<dbReference type="PANTHER" id="PTHR37534">
    <property type="entry name" value="TRANSCRIPTIONAL ACTIVATOR PROTEIN UGA3"/>
    <property type="match status" value="1"/>
</dbReference>
<accession>A0A1L9USZ7</accession>
<dbReference type="PROSITE" id="PS50048">
    <property type="entry name" value="ZN2_CY6_FUNGAL_2"/>
    <property type="match status" value="1"/>
</dbReference>
<name>A0A1L9USZ7_ASPBC</name>
<keyword evidence="5" id="KW-0539">Nucleus</keyword>
<reference evidence="9" key="1">
    <citation type="journal article" date="2017" name="Genome Biol.">
        <title>Comparative genomics reveals high biological diversity and specific adaptations in the industrially and medically important fungal genus Aspergillus.</title>
        <authorList>
            <person name="de Vries R.P."/>
            <person name="Riley R."/>
            <person name="Wiebenga A."/>
            <person name="Aguilar-Osorio G."/>
            <person name="Amillis S."/>
            <person name="Uchima C.A."/>
            <person name="Anderluh G."/>
            <person name="Asadollahi M."/>
            <person name="Askin M."/>
            <person name="Barry K."/>
            <person name="Battaglia E."/>
            <person name="Bayram O."/>
            <person name="Benocci T."/>
            <person name="Braus-Stromeyer S.A."/>
            <person name="Caldana C."/>
            <person name="Canovas D."/>
            <person name="Cerqueira G.C."/>
            <person name="Chen F."/>
            <person name="Chen W."/>
            <person name="Choi C."/>
            <person name="Clum A."/>
            <person name="Dos Santos R.A."/>
            <person name="Damasio A.R."/>
            <person name="Diallinas G."/>
            <person name="Emri T."/>
            <person name="Fekete E."/>
            <person name="Flipphi M."/>
            <person name="Freyberg S."/>
            <person name="Gallo A."/>
            <person name="Gournas C."/>
            <person name="Habgood R."/>
            <person name="Hainaut M."/>
            <person name="Harispe M.L."/>
            <person name="Henrissat B."/>
            <person name="Hilden K.S."/>
            <person name="Hope R."/>
            <person name="Hossain A."/>
            <person name="Karabika E."/>
            <person name="Karaffa L."/>
            <person name="Karanyi Z."/>
            <person name="Krasevec N."/>
            <person name="Kuo A."/>
            <person name="Kusch H."/>
            <person name="LaButti K."/>
            <person name="Lagendijk E.L."/>
            <person name="Lapidus A."/>
            <person name="Levasseur A."/>
            <person name="Lindquist E."/>
            <person name="Lipzen A."/>
            <person name="Logrieco A.F."/>
            <person name="MacCabe A."/>
            <person name="Maekelae M.R."/>
            <person name="Malavazi I."/>
            <person name="Melin P."/>
            <person name="Meyer V."/>
            <person name="Mielnichuk N."/>
            <person name="Miskei M."/>
            <person name="Molnar A.P."/>
            <person name="Mule G."/>
            <person name="Ngan C.Y."/>
            <person name="Orejas M."/>
            <person name="Orosz E."/>
            <person name="Ouedraogo J.P."/>
            <person name="Overkamp K.M."/>
            <person name="Park H.-S."/>
            <person name="Perrone G."/>
            <person name="Piumi F."/>
            <person name="Punt P.J."/>
            <person name="Ram A.F."/>
            <person name="Ramon A."/>
            <person name="Rauscher S."/>
            <person name="Record E."/>
            <person name="Riano-Pachon D.M."/>
            <person name="Robert V."/>
            <person name="Roehrig J."/>
            <person name="Ruller R."/>
            <person name="Salamov A."/>
            <person name="Salih N.S."/>
            <person name="Samson R.A."/>
            <person name="Sandor E."/>
            <person name="Sanguinetti M."/>
            <person name="Schuetze T."/>
            <person name="Sepcic K."/>
            <person name="Shelest E."/>
            <person name="Sherlock G."/>
            <person name="Sophianopoulou V."/>
            <person name="Squina F.M."/>
            <person name="Sun H."/>
            <person name="Susca A."/>
            <person name="Todd R.B."/>
            <person name="Tsang A."/>
            <person name="Unkles S.E."/>
            <person name="van de Wiele N."/>
            <person name="van Rossen-Uffink D."/>
            <person name="Oliveira J.V."/>
            <person name="Vesth T.C."/>
            <person name="Visser J."/>
            <person name="Yu J.-H."/>
            <person name="Zhou M."/>
            <person name="Andersen M.R."/>
            <person name="Archer D.B."/>
            <person name="Baker S.E."/>
            <person name="Benoit I."/>
            <person name="Brakhage A.A."/>
            <person name="Braus G.H."/>
            <person name="Fischer R."/>
            <person name="Frisvad J.C."/>
            <person name="Goldman G.H."/>
            <person name="Houbraken J."/>
            <person name="Oakley B."/>
            <person name="Pocsi I."/>
            <person name="Scazzocchio C."/>
            <person name="Seiboth B."/>
            <person name="vanKuyk P.A."/>
            <person name="Wortman J."/>
            <person name="Dyer P.S."/>
            <person name="Grigoriev I.V."/>
        </authorList>
    </citation>
    <scope>NUCLEOTIDE SEQUENCE [LARGE SCALE GENOMIC DNA]</scope>
    <source>
        <strain evidence="9">CBS 101740 / IMI 381727 / IBT 21946</strain>
    </source>
</reference>
<dbReference type="STRING" id="767769.A0A1L9USZ7"/>
<gene>
    <name evidence="8" type="ORF">ASPBRDRAFT_52845</name>
</gene>
<organism evidence="8 9">
    <name type="scientific">Aspergillus brasiliensis (strain CBS 101740 / IMI 381727 / IBT 21946)</name>
    <dbReference type="NCBI Taxonomy" id="767769"/>
    <lineage>
        <taxon>Eukaryota</taxon>
        <taxon>Fungi</taxon>
        <taxon>Dikarya</taxon>
        <taxon>Ascomycota</taxon>
        <taxon>Pezizomycotina</taxon>
        <taxon>Eurotiomycetes</taxon>
        <taxon>Eurotiomycetidae</taxon>
        <taxon>Eurotiales</taxon>
        <taxon>Aspergillaceae</taxon>
        <taxon>Aspergillus</taxon>
        <taxon>Aspergillus subgen. Circumdati</taxon>
    </lineage>
</organism>
<evidence type="ECO:0000256" key="3">
    <source>
        <dbReference type="ARBA" id="ARBA00023125"/>
    </source>
</evidence>
<dbReference type="OMA" id="NWGGRTK"/>
<dbReference type="Proteomes" id="UP000184499">
    <property type="component" value="Unassembled WGS sequence"/>
</dbReference>
<keyword evidence="3" id="KW-0238">DNA-binding</keyword>
<evidence type="ECO:0000259" key="7">
    <source>
        <dbReference type="PROSITE" id="PS50048"/>
    </source>
</evidence>
<dbReference type="Pfam" id="PF11951">
    <property type="entry name" value="Fungal_trans_2"/>
    <property type="match status" value="1"/>
</dbReference>
<keyword evidence="4" id="KW-0804">Transcription</keyword>
<dbReference type="SUPFAM" id="SSF57701">
    <property type="entry name" value="Zn2/Cys6 DNA-binding domain"/>
    <property type="match status" value="1"/>
</dbReference>
<evidence type="ECO:0000256" key="1">
    <source>
        <dbReference type="ARBA" id="ARBA00004123"/>
    </source>
</evidence>
<proteinExistence type="predicted"/>
<dbReference type="OrthoDB" id="5229455at2759"/>
<dbReference type="SMART" id="SM00066">
    <property type="entry name" value="GAL4"/>
    <property type="match status" value="1"/>
</dbReference>
<feature type="compositionally biased region" description="Low complexity" evidence="6">
    <location>
        <begin position="65"/>
        <end position="76"/>
    </location>
</feature>
<dbReference type="GO" id="GO:0005634">
    <property type="term" value="C:nucleus"/>
    <property type="evidence" value="ECO:0007669"/>
    <property type="project" value="UniProtKB-SubCell"/>
</dbReference>
<feature type="domain" description="Zn(2)-C6 fungal-type" evidence="7">
    <location>
        <begin position="19"/>
        <end position="49"/>
    </location>
</feature>
<evidence type="ECO:0000256" key="5">
    <source>
        <dbReference type="ARBA" id="ARBA00023242"/>
    </source>
</evidence>
<dbReference type="PROSITE" id="PS00463">
    <property type="entry name" value="ZN2_CY6_FUNGAL_1"/>
    <property type="match status" value="1"/>
</dbReference>
<comment type="subcellular location">
    <subcellularLocation>
        <location evidence="1">Nucleus</location>
    </subcellularLocation>
</comment>
<dbReference type="GO" id="GO:0000981">
    <property type="term" value="F:DNA-binding transcription factor activity, RNA polymerase II-specific"/>
    <property type="evidence" value="ECO:0007669"/>
    <property type="project" value="InterPro"/>
</dbReference>